<feature type="transmembrane region" description="Helical" evidence="1">
    <location>
        <begin position="420"/>
        <end position="439"/>
    </location>
</feature>
<feature type="transmembrane region" description="Helical" evidence="1">
    <location>
        <begin position="588"/>
        <end position="608"/>
    </location>
</feature>
<evidence type="ECO:0000313" key="2">
    <source>
        <dbReference type="EMBL" id="MEW9502278.1"/>
    </source>
</evidence>
<keyword evidence="1" id="KW-1133">Transmembrane helix</keyword>
<evidence type="ECO:0000313" key="3">
    <source>
        <dbReference type="Proteomes" id="UP001556040"/>
    </source>
</evidence>
<feature type="transmembrane region" description="Helical" evidence="1">
    <location>
        <begin position="451"/>
        <end position="472"/>
    </location>
</feature>
<protein>
    <submittedName>
        <fullName evidence="2">DUF5693 family protein</fullName>
    </submittedName>
</protein>
<organism evidence="2 3">
    <name type="scientific">Jeotgalibacillus marinus</name>
    <dbReference type="NCBI Taxonomy" id="86667"/>
    <lineage>
        <taxon>Bacteria</taxon>
        <taxon>Bacillati</taxon>
        <taxon>Bacillota</taxon>
        <taxon>Bacilli</taxon>
        <taxon>Bacillales</taxon>
        <taxon>Caryophanaceae</taxon>
        <taxon>Jeotgalibacillus</taxon>
    </lineage>
</organism>
<name>A0ABV3Q4M3_9BACL</name>
<keyword evidence="3" id="KW-1185">Reference proteome</keyword>
<evidence type="ECO:0000256" key="1">
    <source>
        <dbReference type="SAM" id="Phobius"/>
    </source>
</evidence>
<feature type="transmembrane region" description="Helical" evidence="1">
    <location>
        <begin position="484"/>
        <end position="502"/>
    </location>
</feature>
<feature type="transmembrane region" description="Helical" evidence="1">
    <location>
        <begin position="364"/>
        <end position="381"/>
    </location>
</feature>
<dbReference type="EMBL" id="JBFMIA010000009">
    <property type="protein sequence ID" value="MEW9502278.1"/>
    <property type="molecule type" value="Genomic_DNA"/>
</dbReference>
<sequence length="621" mass="70033">MKKALTGILLLALILTMPSVYQRIHVEEANKIYELILPNYVIDEWMVNDPSITQDQVYNDLSEAGIQSISVEPDTLRTLERRGEITVISSSRMREYIVVNQHEPLDEFFNKEGLFIRANNEYPLEETVSELFKGIRAVEIIGVDYLFIPGQQEQLSSTAIGYDEKGIESILNAGFNVIPILSNVSEEIHLNKMITDLISLKSEHVNKILFSDQELPGYPEVKKVKSVATKLNDAGFSLLSIEFEKQAGFIETAYTMDLNVIRLHSLTVLSENLSISSERIIRAVKERNIRAIFITMSNDNPKEAITELSDVITTIDGGLASSYTMGESIPFNKIEISKWQLVIGLLGSIAYFGLATSTIINRRWFTLVTISFSSLLALGYVVLEQSIILKIFALALAIIAPIFAILIDKSTNSKGYLFTSYLKAIGITFLGIWFIIVLLNGNQFILGIDSFSGVKLVYILPIAFAVIYALWGNIKALLKLEVKYWHLLFFGSVAIIAFYYITRTGNTDSVSSLELQSRQLLEQFLYVRPRTKEFLIGFPLFVIALYVTKTSAKASLFILIPAVIGFLSMVNTFTHFHIPLSISLLRSFYSIVFGFIIGLFLVYLYKWVGRGLVERLKARWQ</sequence>
<keyword evidence="1" id="KW-0472">Membrane</keyword>
<dbReference type="RefSeq" id="WP_367779771.1">
    <property type="nucleotide sequence ID" value="NZ_JBFMIA010000009.1"/>
</dbReference>
<dbReference type="Proteomes" id="UP001556040">
    <property type="component" value="Unassembled WGS sequence"/>
</dbReference>
<dbReference type="Pfam" id="PF18949">
    <property type="entry name" value="DUF5693"/>
    <property type="match status" value="1"/>
</dbReference>
<gene>
    <name evidence="2" type="ORF">AB1471_10770</name>
</gene>
<reference evidence="2 3" key="1">
    <citation type="journal article" date="1979" name="Int. J. Syst. Evol. Microbiol.">
        <title>Bacillus globisporus subsp. marinus subsp. nov.</title>
        <authorList>
            <person name="Liu H."/>
        </authorList>
    </citation>
    <scope>NUCLEOTIDE SEQUENCE [LARGE SCALE GENOMIC DNA]</scope>
    <source>
        <strain evidence="2 3">DSM 1297</strain>
    </source>
</reference>
<keyword evidence="1" id="KW-0812">Transmembrane</keyword>
<feature type="transmembrane region" description="Helical" evidence="1">
    <location>
        <begin position="387"/>
        <end position="408"/>
    </location>
</feature>
<dbReference type="InterPro" id="IPR043748">
    <property type="entry name" value="DUF5693"/>
</dbReference>
<accession>A0ABV3Q4M3</accession>
<comment type="caution">
    <text evidence="2">The sequence shown here is derived from an EMBL/GenBank/DDBJ whole genome shotgun (WGS) entry which is preliminary data.</text>
</comment>
<feature type="transmembrane region" description="Helical" evidence="1">
    <location>
        <begin position="339"/>
        <end position="357"/>
    </location>
</feature>
<proteinExistence type="predicted"/>
<feature type="transmembrane region" description="Helical" evidence="1">
    <location>
        <begin position="556"/>
        <end position="576"/>
    </location>
</feature>